<feature type="compositionally biased region" description="Low complexity" evidence="1">
    <location>
        <begin position="12"/>
        <end position="27"/>
    </location>
</feature>
<dbReference type="AlphaFoldDB" id="A0A5A7MZR5"/>
<evidence type="ECO:0000256" key="1">
    <source>
        <dbReference type="SAM" id="MobiDB-lite"/>
    </source>
</evidence>
<name>A0A5A7MZR5_9PROT</name>
<evidence type="ECO:0000313" key="3">
    <source>
        <dbReference type="Proteomes" id="UP000325187"/>
    </source>
</evidence>
<feature type="region of interest" description="Disordered" evidence="1">
    <location>
        <begin position="12"/>
        <end position="34"/>
    </location>
</feature>
<organism evidence="2 3">
    <name type="scientific">Iodidimonas gelatinilytica</name>
    <dbReference type="NCBI Taxonomy" id="1236966"/>
    <lineage>
        <taxon>Bacteria</taxon>
        <taxon>Pseudomonadati</taxon>
        <taxon>Pseudomonadota</taxon>
        <taxon>Alphaproteobacteria</taxon>
        <taxon>Iodidimonadales</taxon>
        <taxon>Iodidimonadaceae</taxon>
        <taxon>Iodidimonas</taxon>
    </lineage>
</organism>
<dbReference type="Proteomes" id="UP000325187">
    <property type="component" value="Unassembled WGS sequence"/>
</dbReference>
<accession>A0A5A7MZR5</accession>
<reference evidence="2 3" key="1">
    <citation type="submission" date="2019-09" db="EMBL/GenBank/DDBJ databases">
        <title>NBRP : Genome information of microbial organism related human and environment.</title>
        <authorList>
            <person name="Hattori M."/>
            <person name="Oshima K."/>
            <person name="Inaba H."/>
            <person name="Suda W."/>
            <person name="Sakamoto M."/>
            <person name="Iino T."/>
            <person name="Kitahara M."/>
            <person name="Oshida Y."/>
            <person name="Iida T."/>
            <person name="Kudo T."/>
            <person name="Itoh T."/>
            <person name="Ohkuma M."/>
        </authorList>
    </citation>
    <scope>NUCLEOTIDE SEQUENCE [LARGE SCALE GENOMIC DNA]</scope>
    <source>
        <strain evidence="2 3">Mie-1</strain>
    </source>
</reference>
<gene>
    <name evidence="2" type="ORF">JCM17845_15270</name>
</gene>
<comment type="caution">
    <text evidence="2">The sequence shown here is derived from an EMBL/GenBank/DDBJ whole genome shotgun (WGS) entry which is preliminary data.</text>
</comment>
<dbReference type="EMBL" id="BKCM01000007">
    <property type="protein sequence ID" value="GER00904.1"/>
    <property type="molecule type" value="Genomic_DNA"/>
</dbReference>
<keyword evidence="3" id="KW-1185">Reference proteome</keyword>
<evidence type="ECO:0000313" key="2">
    <source>
        <dbReference type="EMBL" id="GER00904.1"/>
    </source>
</evidence>
<proteinExistence type="predicted"/>
<sequence length="167" mass="18445">MNALAQSSAAFQSGSSNYSPNGGNISSLPSRQTQVRVPSHNSLWVRELESRLNELTSLRRGWDGYDGIAVSFRCANFAANLIERLYVDGVDAPQLVPGSDGTVQIEWHMNHLDIEIDILAPYRVIATRYDHLTGEDEEVELGSDFTQLAIWVADLGRDRSALRAAVN</sequence>
<protein>
    <submittedName>
        <fullName evidence="2">Uncharacterized protein</fullName>
    </submittedName>
</protein>